<dbReference type="InterPro" id="IPR011707">
    <property type="entry name" value="Cu-oxidase-like_N"/>
</dbReference>
<dbReference type="GO" id="GO:0016491">
    <property type="term" value="F:oxidoreductase activity"/>
    <property type="evidence" value="ECO:0007669"/>
    <property type="project" value="UniProtKB-KW"/>
</dbReference>
<feature type="compositionally biased region" description="Polar residues" evidence="10">
    <location>
        <begin position="593"/>
        <end position="603"/>
    </location>
</feature>
<dbReference type="PROSITE" id="PS00080">
    <property type="entry name" value="MULTICOPPER_OXIDASE2"/>
    <property type="match status" value="1"/>
</dbReference>
<dbReference type="Gene3D" id="2.60.40.420">
    <property type="entry name" value="Cupredoxins - blue copper proteins"/>
    <property type="match status" value="3"/>
</dbReference>
<comment type="catalytic activity">
    <reaction evidence="9">
        <text>4 Cu(+) + O2 + 4 H(+) = 4 Cu(2+) + 2 H2O</text>
        <dbReference type="Rhea" id="RHEA:30083"/>
        <dbReference type="ChEBI" id="CHEBI:15377"/>
        <dbReference type="ChEBI" id="CHEBI:15378"/>
        <dbReference type="ChEBI" id="CHEBI:15379"/>
        <dbReference type="ChEBI" id="CHEBI:29036"/>
        <dbReference type="ChEBI" id="CHEBI:49552"/>
        <dbReference type="EC" id="1.16.3.4"/>
    </reaction>
    <physiologicalReaction direction="left-to-right" evidence="9">
        <dbReference type="Rhea" id="RHEA:30084"/>
    </physiologicalReaction>
</comment>
<reference evidence="14 16" key="1">
    <citation type="submission" date="2012-10" db="EMBL/GenBank/DDBJ databases">
        <title>Genome assembly of Amycolatopsis azurea DSM 43854.</title>
        <authorList>
            <person name="Khatri I."/>
            <person name="Kaur I."/>
            <person name="Subramanian S."/>
            <person name="Mayilraj S."/>
        </authorList>
    </citation>
    <scope>NUCLEOTIDE SEQUENCE [LARGE SCALE GENOMIC DNA]</scope>
    <source>
        <strain evidence="14 16">DSM 43854</strain>
    </source>
</reference>
<dbReference type="InterPro" id="IPR011706">
    <property type="entry name" value="Cu-oxidase_C"/>
</dbReference>
<dbReference type="PANTHER" id="PTHR48267:SF1">
    <property type="entry name" value="BILIRUBIN OXIDASE"/>
    <property type="match status" value="1"/>
</dbReference>
<dbReference type="Pfam" id="PF07731">
    <property type="entry name" value="Cu-oxidase_2"/>
    <property type="match status" value="1"/>
</dbReference>
<feature type="region of interest" description="Disordered" evidence="10">
    <location>
        <begin position="591"/>
        <end position="616"/>
    </location>
</feature>
<dbReference type="GO" id="GO:0005507">
    <property type="term" value="F:copper ion binding"/>
    <property type="evidence" value="ECO:0007669"/>
    <property type="project" value="InterPro"/>
</dbReference>
<dbReference type="EMBL" id="MUXN01000027">
    <property type="protein sequence ID" value="OOC01898.1"/>
    <property type="molecule type" value="Genomic_DNA"/>
</dbReference>
<dbReference type="Proteomes" id="UP000188551">
    <property type="component" value="Unassembled WGS sequence"/>
</dbReference>
<keyword evidence="11" id="KW-0732">Signal</keyword>
<evidence type="ECO:0000256" key="11">
    <source>
        <dbReference type="SAM" id="SignalP"/>
    </source>
</evidence>
<feature type="domain" description="Plastocyanin-like" evidence="12">
    <location>
        <begin position="451"/>
        <end position="592"/>
    </location>
</feature>
<reference evidence="15 17" key="2">
    <citation type="submission" date="2017-02" db="EMBL/GenBank/DDBJ databases">
        <title>Amycolatopsis azurea DSM 43854 draft genome.</title>
        <authorList>
            <person name="Mayilraj S."/>
        </authorList>
    </citation>
    <scope>NUCLEOTIDE SEQUENCE [LARGE SCALE GENOMIC DNA]</scope>
    <source>
        <strain evidence="15 17">DSM 43854</strain>
    </source>
</reference>
<proteinExistence type="inferred from homology"/>
<evidence type="ECO:0000256" key="6">
    <source>
        <dbReference type="ARBA" id="ARBA00041027"/>
    </source>
</evidence>
<accession>M2P2A6</accession>
<organism evidence="14 16">
    <name type="scientific">Amycolatopsis azurea DSM 43854</name>
    <dbReference type="NCBI Taxonomy" id="1238180"/>
    <lineage>
        <taxon>Bacteria</taxon>
        <taxon>Bacillati</taxon>
        <taxon>Actinomycetota</taxon>
        <taxon>Actinomycetes</taxon>
        <taxon>Pseudonocardiales</taxon>
        <taxon>Pseudonocardiaceae</taxon>
        <taxon>Amycolatopsis</taxon>
    </lineage>
</organism>
<keyword evidence="17" id="KW-1185">Reference proteome</keyword>
<dbReference type="SUPFAM" id="SSF49503">
    <property type="entry name" value="Cupredoxins"/>
    <property type="match status" value="3"/>
</dbReference>
<dbReference type="PATRIC" id="fig|1238180.3.peg.990"/>
<feature type="signal peptide" evidence="11">
    <location>
        <begin position="1"/>
        <end position="26"/>
    </location>
</feature>
<keyword evidence="4" id="KW-0560">Oxidoreductase</keyword>
<evidence type="ECO:0000259" key="13">
    <source>
        <dbReference type="Pfam" id="PF07732"/>
    </source>
</evidence>
<dbReference type="EMBL" id="ANMG01000005">
    <property type="protein sequence ID" value="EMD29264.1"/>
    <property type="molecule type" value="Genomic_DNA"/>
</dbReference>
<dbReference type="InterPro" id="IPR045087">
    <property type="entry name" value="Cu-oxidase_fam"/>
</dbReference>
<protein>
    <recommendedName>
        <fullName evidence="6">Multicopper oxidase CueO</fullName>
        <ecNumber evidence="5">1.16.3.4</ecNumber>
    </recommendedName>
    <alternativeName>
        <fullName evidence="7">Copper efflux oxidase</fullName>
    </alternativeName>
    <alternativeName>
        <fullName evidence="8">Cuprous oxidase</fullName>
    </alternativeName>
</protein>
<dbReference type="PANTHER" id="PTHR48267">
    <property type="entry name" value="CUPREDOXIN SUPERFAMILY PROTEIN"/>
    <property type="match status" value="1"/>
</dbReference>
<sequence length="616" mass="66755">MSNRRQFLSRSVLGLGLAAIPVTVLAAGVGQSRAATDLTKFADPLPIPPVLRPGPTLSIRQIAGTYRAHSQLPLTPVWTYEGSFPGPVIDVRRGSPVTVTWTNKVEGRYPVTAVEVPFTGIDSILGVGRGDATPLPDVAALAPKLVTHLHGGAMNADSDGWPMDLRVAGQAQIAKYPNVQRASTLWYHDHAMDVTAYTVHAGLAGFYLVRDPEEDALRLPSGIKEIPLVLADRNLDTDATGAFNGRFLHKIGYYDTALGRVRLPFAGPFNTVNGVIWPHLDVAAQWYRFRILNAANARTYRLELSKENRDGSTTPLNGAFIQIGTEQGFLGAPHRLDRLTLAPAERVDVLVNFGPFQGASVRLSTVDDGTLPLGREVMQFRVAARSVADPFVPPAVASPTFSRVAPGSLPAGHVQRWVASATDDGTVSGNPQMWELARVGDGYRPQRGDRLVKVVKGGVTTTFRRVALRFDDPVSFQVRPNDWEVWNFLHLSGPNHPTHIHLVSFQALSRDTYDVVAETDAANDVLTYTATYGAPKGLGPDELGWKDTIRIDEHDLVSVAAQFRDGTGSFVYHCHILEHEDHGMMRPFVVGTASHSLPPQGTPHSPAPGGHGGHHG</sequence>
<dbReference type="Proteomes" id="UP000014137">
    <property type="component" value="Unassembled WGS sequence"/>
</dbReference>
<name>M2P2A6_9PSEU</name>
<dbReference type="AlphaFoldDB" id="M2P2A6"/>
<evidence type="ECO:0000313" key="14">
    <source>
        <dbReference type="EMBL" id="EMD29264.1"/>
    </source>
</evidence>
<evidence type="ECO:0000256" key="9">
    <source>
        <dbReference type="ARBA" id="ARBA00048092"/>
    </source>
</evidence>
<feature type="domain" description="Plastocyanin-like" evidence="13">
    <location>
        <begin position="144"/>
        <end position="213"/>
    </location>
</feature>
<dbReference type="InterPro" id="IPR002355">
    <property type="entry name" value="Cu_oxidase_Cu_BS"/>
</dbReference>
<comment type="similarity">
    <text evidence="1">Belongs to the multicopper oxidase family.</text>
</comment>
<evidence type="ECO:0000256" key="10">
    <source>
        <dbReference type="SAM" id="MobiDB-lite"/>
    </source>
</evidence>
<evidence type="ECO:0000313" key="16">
    <source>
        <dbReference type="Proteomes" id="UP000014137"/>
    </source>
</evidence>
<evidence type="ECO:0000256" key="7">
    <source>
        <dbReference type="ARBA" id="ARBA00042896"/>
    </source>
</evidence>
<evidence type="ECO:0000256" key="3">
    <source>
        <dbReference type="ARBA" id="ARBA00022723"/>
    </source>
</evidence>
<evidence type="ECO:0000259" key="12">
    <source>
        <dbReference type="Pfam" id="PF07731"/>
    </source>
</evidence>
<evidence type="ECO:0000256" key="1">
    <source>
        <dbReference type="ARBA" id="ARBA00010609"/>
    </source>
</evidence>
<keyword evidence="3" id="KW-0479">Metal-binding</keyword>
<dbReference type="InterPro" id="IPR008972">
    <property type="entry name" value="Cupredoxin"/>
</dbReference>
<dbReference type="Pfam" id="PF07732">
    <property type="entry name" value="Cu-oxidase_3"/>
    <property type="match status" value="2"/>
</dbReference>
<dbReference type="OrthoDB" id="345021at2"/>
<dbReference type="InterPro" id="IPR006311">
    <property type="entry name" value="TAT_signal"/>
</dbReference>
<dbReference type="EC" id="1.16.3.4" evidence="5"/>
<evidence type="ECO:0000256" key="5">
    <source>
        <dbReference type="ARBA" id="ARBA00038978"/>
    </source>
</evidence>
<feature type="chain" id="PRO_5004022812" description="Multicopper oxidase CueO" evidence="11">
    <location>
        <begin position="27"/>
        <end position="616"/>
    </location>
</feature>
<dbReference type="PROSITE" id="PS51318">
    <property type="entry name" value="TAT"/>
    <property type="match status" value="1"/>
</dbReference>
<comment type="subunit">
    <text evidence="2">Monomer.</text>
</comment>
<comment type="caution">
    <text evidence="14">The sequence shown here is derived from an EMBL/GenBank/DDBJ whole genome shotgun (WGS) entry which is preliminary data.</text>
</comment>
<evidence type="ECO:0000256" key="8">
    <source>
        <dbReference type="ARBA" id="ARBA00043090"/>
    </source>
</evidence>
<dbReference type="RefSeq" id="WP_005151583.1">
    <property type="nucleotide sequence ID" value="NZ_ANMG01000005.1"/>
</dbReference>
<evidence type="ECO:0000256" key="4">
    <source>
        <dbReference type="ARBA" id="ARBA00023002"/>
    </source>
</evidence>
<evidence type="ECO:0000313" key="17">
    <source>
        <dbReference type="Proteomes" id="UP000188551"/>
    </source>
</evidence>
<feature type="domain" description="Plastocyanin-like" evidence="13">
    <location>
        <begin position="75"/>
        <end position="106"/>
    </location>
</feature>
<evidence type="ECO:0000256" key="2">
    <source>
        <dbReference type="ARBA" id="ARBA00011245"/>
    </source>
</evidence>
<evidence type="ECO:0000313" key="15">
    <source>
        <dbReference type="EMBL" id="OOC01898.1"/>
    </source>
</evidence>
<gene>
    <name evidence="15" type="ORF">B0293_36985</name>
    <name evidence="14" type="ORF">C791_5004</name>
</gene>